<dbReference type="AlphaFoldDB" id="A0A5B7FIH7"/>
<name>A0A5B7FIH7_PORTR</name>
<evidence type="ECO:0000313" key="2">
    <source>
        <dbReference type="EMBL" id="MPC44254.1"/>
    </source>
</evidence>
<accession>A0A5B7FIH7</accession>
<evidence type="ECO:0000313" key="3">
    <source>
        <dbReference type="Proteomes" id="UP000324222"/>
    </source>
</evidence>
<organism evidence="2 3">
    <name type="scientific">Portunus trituberculatus</name>
    <name type="common">Swimming crab</name>
    <name type="synonym">Neptunus trituberculatus</name>
    <dbReference type="NCBI Taxonomy" id="210409"/>
    <lineage>
        <taxon>Eukaryota</taxon>
        <taxon>Metazoa</taxon>
        <taxon>Ecdysozoa</taxon>
        <taxon>Arthropoda</taxon>
        <taxon>Crustacea</taxon>
        <taxon>Multicrustacea</taxon>
        <taxon>Malacostraca</taxon>
        <taxon>Eumalacostraca</taxon>
        <taxon>Eucarida</taxon>
        <taxon>Decapoda</taxon>
        <taxon>Pleocyemata</taxon>
        <taxon>Brachyura</taxon>
        <taxon>Eubrachyura</taxon>
        <taxon>Portunoidea</taxon>
        <taxon>Portunidae</taxon>
        <taxon>Portuninae</taxon>
        <taxon>Portunus</taxon>
    </lineage>
</organism>
<reference evidence="2 3" key="1">
    <citation type="submission" date="2019-05" db="EMBL/GenBank/DDBJ databases">
        <title>Another draft genome of Portunus trituberculatus and its Hox gene families provides insights of decapod evolution.</title>
        <authorList>
            <person name="Jeong J.-H."/>
            <person name="Song I."/>
            <person name="Kim S."/>
            <person name="Choi T."/>
            <person name="Kim D."/>
            <person name="Ryu S."/>
            <person name="Kim W."/>
        </authorList>
    </citation>
    <scope>NUCLEOTIDE SEQUENCE [LARGE SCALE GENOMIC DNA]</scope>
    <source>
        <tissue evidence="2">Muscle</tissue>
    </source>
</reference>
<comment type="caution">
    <text evidence="2">The sequence shown here is derived from an EMBL/GenBank/DDBJ whole genome shotgun (WGS) entry which is preliminary data.</text>
</comment>
<gene>
    <name evidence="2" type="ORF">E2C01_037923</name>
</gene>
<proteinExistence type="predicted"/>
<protein>
    <submittedName>
        <fullName evidence="2">Uncharacterized protein</fullName>
    </submittedName>
</protein>
<keyword evidence="3" id="KW-1185">Reference proteome</keyword>
<evidence type="ECO:0000256" key="1">
    <source>
        <dbReference type="SAM" id="MobiDB-lite"/>
    </source>
</evidence>
<sequence length="59" mass="6641">MNEDENRGKYGPRPHAALPGLPRGYAGTTKAVCLSVDLPALYLYVRERPKELPWISTDR</sequence>
<dbReference type="EMBL" id="VSRR010006196">
    <property type="protein sequence ID" value="MPC44254.1"/>
    <property type="molecule type" value="Genomic_DNA"/>
</dbReference>
<dbReference type="Proteomes" id="UP000324222">
    <property type="component" value="Unassembled WGS sequence"/>
</dbReference>
<feature type="region of interest" description="Disordered" evidence="1">
    <location>
        <begin position="1"/>
        <end position="22"/>
    </location>
</feature>